<dbReference type="InterPro" id="IPR043130">
    <property type="entry name" value="CDP-OH_PTrfase_TM_dom"/>
</dbReference>
<dbReference type="EMBL" id="WHPC01000004">
    <property type="protein sequence ID" value="MPV35847.1"/>
    <property type="molecule type" value="Genomic_DNA"/>
</dbReference>
<keyword evidence="4 11" id="KW-0808">Transferase</keyword>
<feature type="transmembrane region" description="Helical" evidence="12">
    <location>
        <begin position="176"/>
        <end position="198"/>
    </location>
</feature>
<dbReference type="PANTHER" id="PTHR14269">
    <property type="entry name" value="CDP-DIACYLGLYCEROL--GLYCEROL-3-PHOSPHATE 3-PHOSPHATIDYLTRANSFERASE-RELATED"/>
    <property type="match status" value="1"/>
</dbReference>
<dbReference type="PROSITE" id="PS00379">
    <property type="entry name" value="CDP_ALCOHOL_P_TRANSF"/>
    <property type="match status" value="1"/>
</dbReference>
<evidence type="ECO:0000256" key="12">
    <source>
        <dbReference type="SAM" id="Phobius"/>
    </source>
</evidence>
<comment type="caution">
    <text evidence="13">The sequence shown here is derived from an EMBL/GenBank/DDBJ whole genome shotgun (WGS) entry which is preliminary data.</text>
</comment>
<keyword evidence="9" id="KW-0594">Phospholipid biosynthesis</keyword>
<evidence type="ECO:0000256" key="7">
    <source>
        <dbReference type="ARBA" id="ARBA00023098"/>
    </source>
</evidence>
<evidence type="ECO:0000256" key="3">
    <source>
        <dbReference type="ARBA" id="ARBA00022516"/>
    </source>
</evidence>
<keyword evidence="8 12" id="KW-0472">Membrane</keyword>
<dbReference type="InterPro" id="IPR048254">
    <property type="entry name" value="CDP_ALCOHOL_P_TRANSF_CS"/>
</dbReference>
<keyword evidence="3" id="KW-0444">Lipid biosynthesis</keyword>
<evidence type="ECO:0000256" key="5">
    <source>
        <dbReference type="ARBA" id="ARBA00022692"/>
    </source>
</evidence>
<evidence type="ECO:0000256" key="6">
    <source>
        <dbReference type="ARBA" id="ARBA00022989"/>
    </source>
</evidence>
<comment type="subcellular location">
    <subcellularLocation>
        <location evidence="1">Membrane</location>
        <topology evidence="1">Multi-pass membrane protein</topology>
    </subcellularLocation>
</comment>
<dbReference type="GO" id="GO:0046474">
    <property type="term" value="P:glycerophospholipid biosynthetic process"/>
    <property type="evidence" value="ECO:0007669"/>
    <property type="project" value="TreeGrafter"/>
</dbReference>
<keyword evidence="10" id="KW-1208">Phospholipid metabolism</keyword>
<feature type="transmembrane region" description="Helical" evidence="12">
    <location>
        <begin position="111"/>
        <end position="133"/>
    </location>
</feature>
<keyword evidence="6 12" id="KW-1133">Transmembrane helix</keyword>
<evidence type="ECO:0000256" key="10">
    <source>
        <dbReference type="ARBA" id="ARBA00023264"/>
    </source>
</evidence>
<evidence type="ECO:0000256" key="8">
    <source>
        <dbReference type="ARBA" id="ARBA00023136"/>
    </source>
</evidence>
<keyword evidence="7" id="KW-0443">Lipid metabolism</keyword>
<dbReference type="InterPro" id="IPR050324">
    <property type="entry name" value="CDP-alcohol_PTase-I"/>
</dbReference>
<keyword evidence="5 12" id="KW-0812">Transmembrane</keyword>
<evidence type="ECO:0000256" key="2">
    <source>
        <dbReference type="ARBA" id="ARBA00010441"/>
    </source>
</evidence>
<dbReference type="InterPro" id="IPR000462">
    <property type="entry name" value="CDP-OH_P_trans"/>
</dbReference>
<name>A0A6N7EGM9_9MICO</name>
<dbReference type="UniPathway" id="UPA00085"/>
<evidence type="ECO:0000313" key="13">
    <source>
        <dbReference type="EMBL" id="MPV35847.1"/>
    </source>
</evidence>
<dbReference type="Gene3D" id="1.20.120.1760">
    <property type="match status" value="1"/>
</dbReference>
<dbReference type="InterPro" id="IPR004570">
    <property type="entry name" value="Phosphatidylglycerol_P_synth"/>
</dbReference>
<organism evidence="13 14">
    <name type="scientific">Georgenia subflava</name>
    <dbReference type="NCBI Taxonomy" id="1622177"/>
    <lineage>
        <taxon>Bacteria</taxon>
        <taxon>Bacillati</taxon>
        <taxon>Actinomycetota</taxon>
        <taxon>Actinomycetes</taxon>
        <taxon>Micrococcales</taxon>
        <taxon>Bogoriellaceae</taxon>
        <taxon>Georgenia</taxon>
    </lineage>
</organism>
<gene>
    <name evidence="13" type="ORF">GB881_02065</name>
</gene>
<dbReference type="Proteomes" id="UP000437709">
    <property type="component" value="Unassembled WGS sequence"/>
</dbReference>
<accession>A0A6N7EGM9</accession>
<dbReference type="PIRSF" id="PIRSF000847">
    <property type="entry name" value="Phos_ph_gly_syn"/>
    <property type="match status" value="1"/>
</dbReference>
<evidence type="ECO:0000313" key="14">
    <source>
        <dbReference type="Proteomes" id="UP000437709"/>
    </source>
</evidence>
<evidence type="ECO:0000256" key="11">
    <source>
        <dbReference type="RuleBase" id="RU003750"/>
    </source>
</evidence>
<dbReference type="GO" id="GO:0016020">
    <property type="term" value="C:membrane"/>
    <property type="evidence" value="ECO:0007669"/>
    <property type="project" value="UniProtKB-SubCell"/>
</dbReference>
<keyword evidence="14" id="KW-1185">Reference proteome</keyword>
<evidence type="ECO:0000256" key="1">
    <source>
        <dbReference type="ARBA" id="ARBA00004141"/>
    </source>
</evidence>
<comment type="similarity">
    <text evidence="2 11">Belongs to the CDP-alcohol phosphatidyltransferase class-I family.</text>
</comment>
<protein>
    <submittedName>
        <fullName evidence="13">CDP-alcohol phosphatidyltransferase family protein</fullName>
    </submittedName>
</protein>
<reference evidence="13 14" key="1">
    <citation type="submission" date="2019-10" db="EMBL/GenBank/DDBJ databases">
        <title>Georgenia wutianyii sp. nov. and Georgenia yuyongxinii sp. nov. isolated from plateau pika (Ochotona curzoniae) in the Qinghai-Tibet plateau of China.</title>
        <authorList>
            <person name="Tian Z."/>
        </authorList>
    </citation>
    <scope>NUCLEOTIDE SEQUENCE [LARGE SCALE GENOMIC DNA]</scope>
    <source>
        <strain evidence="13 14">JCM 19765</strain>
    </source>
</reference>
<dbReference type="AlphaFoldDB" id="A0A6N7EGM9"/>
<feature type="transmembrane region" description="Helical" evidence="12">
    <location>
        <begin position="145"/>
        <end position="164"/>
    </location>
</feature>
<evidence type="ECO:0000256" key="4">
    <source>
        <dbReference type="ARBA" id="ARBA00022679"/>
    </source>
</evidence>
<dbReference type="Pfam" id="PF01066">
    <property type="entry name" value="CDP-OH_P_transf"/>
    <property type="match status" value="1"/>
</dbReference>
<proteinExistence type="inferred from homology"/>
<evidence type="ECO:0000256" key="9">
    <source>
        <dbReference type="ARBA" id="ARBA00023209"/>
    </source>
</evidence>
<feature type="transmembrane region" description="Helical" evidence="12">
    <location>
        <begin position="53"/>
        <end position="74"/>
    </location>
</feature>
<sequence length="213" mass="22113">MGAPRGGGCRRRGDAPAPPSAGGCLVTVPNLITAARLLVLTPLFVVLALDDQVLAATAVLVVLGVSDWADGYLARRLDQVSRVGTVLDPVADRLGLVVVALTLVLAGAAPWWVFVVLAVPDLIFWVALGVLLGRRRPVPRNRPSVVGKARTALLMAGLPLLLLSTHETLVGTALPAVAWGLTVAGCVGHVVAAGQYAVQGWRGLARQRQGQPA</sequence>
<dbReference type="PANTHER" id="PTHR14269:SF62">
    <property type="entry name" value="CDP-DIACYLGLYCEROL--GLYCEROL-3-PHOSPHATE 3-PHOSPHATIDYLTRANSFERASE 1, CHLOROPLASTIC"/>
    <property type="match status" value="1"/>
</dbReference>
<dbReference type="GO" id="GO:0008444">
    <property type="term" value="F:CDP-diacylglycerol-glycerol-3-phosphate 3-phosphatidyltransferase activity"/>
    <property type="evidence" value="ECO:0007669"/>
    <property type="project" value="InterPro"/>
</dbReference>